<feature type="chain" id="PRO_5027753839" description="DUF5067 domain-containing protein" evidence="2">
    <location>
        <begin position="26"/>
        <end position="311"/>
    </location>
</feature>
<dbReference type="EMBL" id="CAJEWB010000005">
    <property type="protein sequence ID" value="CAD2072303.1"/>
    <property type="molecule type" value="Genomic_DNA"/>
</dbReference>
<proteinExistence type="predicted"/>
<accession>A0A6V7R5F6</accession>
<evidence type="ECO:0000313" key="4">
    <source>
        <dbReference type="Proteomes" id="UP000588186"/>
    </source>
</evidence>
<evidence type="ECO:0000313" key="3">
    <source>
        <dbReference type="EMBL" id="CAD2072303.1"/>
    </source>
</evidence>
<dbReference type="Proteomes" id="UP000588186">
    <property type="component" value="Unassembled WGS sequence"/>
</dbReference>
<reference evidence="3 4" key="1">
    <citation type="submission" date="2020-07" db="EMBL/GenBank/DDBJ databases">
        <authorList>
            <person name="Criscuolo A."/>
        </authorList>
    </citation>
    <scope>NUCLEOTIDE SEQUENCE [LARGE SCALE GENOMIC DNA]</scope>
    <source>
        <strain evidence="3">CIP107946</strain>
    </source>
</reference>
<keyword evidence="2" id="KW-0732">Signal</keyword>
<evidence type="ECO:0000256" key="2">
    <source>
        <dbReference type="SAM" id="SignalP"/>
    </source>
</evidence>
<dbReference type="RefSeq" id="WP_186076399.1">
    <property type="nucleotide sequence ID" value="NZ_CAJEWB010000005.1"/>
</dbReference>
<organism evidence="3 4">
    <name type="scientific">Phocicoccus pinnipedialis</name>
    <dbReference type="NCBI Taxonomy" id="110845"/>
    <lineage>
        <taxon>Bacteria</taxon>
        <taxon>Bacillati</taxon>
        <taxon>Bacillota</taxon>
        <taxon>Bacilli</taxon>
        <taxon>Bacillales</taxon>
        <taxon>Salinicoccaceae</taxon>
        <taxon>Phocicoccus</taxon>
    </lineage>
</organism>
<dbReference type="AlphaFoldDB" id="A0A6V7R5F6"/>
<protein>
    <recommendedName>
        <fullName evidence="5">DUF5067 domain-containing protein</fullName>
    </recommendedName>
</protein>
<feature type="signal peptide" evidence="2">
    <location>
        <begin position="1"/>
        <end position="25"/>
    </location>
</feature>
<feature type="region of interest" description="Disordered" evidence="1">
    <location>
        <begin position="173"/>
        <end position="203"/>
    </location>
</feature>
<comment type="caution">
    <text evidence="3">The sequence shown here is derived from an EMBL/GenBank/DDBJ whole genome shotgun (WGS) entry which is preliminary data.</text>
</comment>
<sequence>MKYVISMCLALTLILAGCQNSPTQAEKETKEAPIVELNKETVKKIFVLPNYEKGAVTFSGTEFKKGMTRSEILDSYGKPDAKFKTASKTYEIYSNVGLYYEESEVADVVYYMNNSKENAVKVLGEPDRALEKAGLYQYSYMLKNNGDNEIHLVMWSKDGKQMGPVTIETVANNEKMSNEDSAKYKDMDSKKDGKRSEPKNEDEAVEQFMEAYVDKLVDYYNGDNEDVLSIVESGSKAEKQIKENKKIGDFQNQESFDVRLIKYTYVNNEYDVTIERDYAHDKSKGKQTSTITYKMKKIGDNKYEIIDFTEK</sequence>
<evidence type="ECO:0008006" key="5">
    <source>
        <dbReference type="Google" id="ProtNLM"/>
    </source>
</evidence>
<gene>
    <name evidence="3" type="ORF">JEOPIN946_00401</name>
</gene>
<name>A0A6V7R5F6_9BACL</name>
<keyword evidence="4" id="KW-1185">Reference proteome</keyword>
<dbReference type="PROSITE" id="PS51257">
    <property type="entry name" value="PROKAR_LIPOPROTEIN"/>
    <property type="match status" value="1"/>
</dbReference>
<evidence type="ECO:0000256" key="1">
    <source>
        <dbReference type="SAM" id="MobiDB-lite"/>
    </source>
</evidence>
<feature type="compositionally biased region" description="Basic and acidic residues" evidence="1">
    <location>
        <begin position="176"/>
        <end position="202"/>
    </location>
</feature>